<reference evidence="4 5" key="1">
    <citation type="submission" date="2018-06" db="EMBL/GenBank/DDBJ databases">
        <title>Genomic Encyclopedia of Archaeal and Bacterial Type Strains, Phase II (KMG-II): from individual species to whole genera.</title>
        <authorList>
            <person name="Goeker M."/>
        </authorList>
    </citation>
    <scope>NUCLEOTIDE SEQUENCE [LARGE SCALE GENOMIC DNA]</scope>
    <source>
        <strain evidence="4 5">JCM 11668</strain>
    </source>
</reference>
<gene>
    <name evidence="4" type="ORF">BJ122_10581</name>
</gene>
<evidence type="ECO:0000313" key="5">
    <source>
        <dbReference type="Proteomes" id="UP000248148"/>
    </source>
</evidence>
<dbReference type="Pfam" id="PF03981">
    <property type="entry name" value="Ubiq_cyt_C_chap"/>
    <property type="match status" value="1"/>
</dbReference>
<organism evidence="4 5">
    <name type="scientific">Rhodopseudomonas faecalis</name>
    <dbReference type="NCBI Taxonomy" id="99655"/>
    <lineage>
        <taxon>Bacteria</taxon>
        <taxon>Pseudomonadati</taxon>
        <taxon>Pseudomonadota</taxon>
        <taxon>Alphaproteobacteria</taxon>
        <taxon>Hyphomicrobiales</taxon>
        <taxon>Nitrobacteraceae</taxon>
        <taxon>Rhodopseudomonas</taxon>
    </lineage>
</organism>
<dbReference type="InterPro" id="IPR021150">
    <property type="entry name" value="Ubiq_cyt_c_chap"/>
</dbReference>
<proteinExistence type="inferred from homology"/>
<comment type="similarity">
    <text evidence="1">Belongs to the CBP3 family.</text>
</comment>
<evidence type="ECO:0000256" key="2">
    <source>
        <dbReference type="ARBA" id="ARBA00006436"/>
    </source>
</evidence>
<comment type="similarity">
    <text evidence="2">Belongs to the UPF0174 family.</text>
</comment>
<dbReference type="InterPro" id="IPR007129">
    <property type="entry name" value="Ubiqinol_cyt_c_chaperone_CPB3"/>
</dbReference>
<evidence type="ECO:0000259" key="3">
    <source>
        <dbReference type="Pfam" id="PF03981"/>
    </source>
</evidence>
<accession>A0A318TGN9</accession>
<feature type="domain" description="Ubiquinol-cytochrome c chaperone" evidence="3">
    <location>
        <begin position="37"/>
        <end position="176"/>
    </location>
</feature>
<keyword evidence="5" id="KW-1185">Reference proteome</keyword>
<evidence type="ECO:0000313" key="4">
    <source>
        <dbReference type="EMBL" id="PYF03824.1"/>
    </source>
</evidence>
<dbReference type="PIRSF" id="PIRSF032079">
    <property type="entry name" value="UCP032079"/>
    <property type="match status" value="1"/>
</dbReference>
<comment type="caution">
    <text evidence="4">The sequence shown here is derived from an EMBL/GenBank/DDBJ whole genome shotgun (WGS) entry which is preliminary data.</text>
</comment>
<sequence length="183" mass="20570">MIWPFDQFTSPRSPSRGTIETIYGMIVTQAREPAFYQKLGVEDTVNGRFEMIVLHLWMVLRRAREDSENTAFVQMLFDHFCSDLDANLREMGVGDLAVPKRMQKFGEAFYGRSAAYDRALADEDDPRGAMTKTLCRNVLNGFGMDNAKQLEGYVQDTIAKLARVDAAALRSGRFSFPAVPAAN</sequence>
<evidence type="ECO:0000256" key="1">
    <source>
        <dbReference type="ARBA" id="ARBA00006407"/>
    </source>
</evidence>
<dbReference type="Proteomes" id="UP000248148">
    <property type="component" value="Unassembled WGS sequence"/>
</dbReference>
<dbReference type="PANTHER" id="PTHR12184">
    <property type="entry name" value="UBIQUINOL-CYTOCHROME C REDUCTASE COMPLEX ASSEMBLY FACTOR 1 FAMILY MEMBER"/>
    <property type="match status" value="1"/>
</dbReference>
<dbReference type="OrthoDB" id="7158889at2"/>
<dbReference type="InterPro" id="IPR014569">
    <property type="entry name" value="Ubq_cyt-c_CBP3-rel"/>
</dbReference>
<dbReference type="AlphaFoldDB" id="A0A318TGN9"/>
<name>A0A318TGN9_9BRAD</name>
<protein>
    <submittedName>
        <fullName evidence="4">Cytochrome b pre-mRNA-processing protein 3</fullName>
    </submittedName>
</protein>
<dbReference type="PANTHER" id="PTHR12184:SF1">
    <property type="entry name" value="UBIQUINOL-CYTOCHROME-C REDUCTASE COMPLEX ASSEMBLY FACTOR 1"/>
    <property type="match status" value="1"/>
</dbReference>
<dbReference type="EMBL" id="QJTI01000005">
    <property type="protein sequence ID" value="PYF03824.1"/>
    <property type="molecule type" value="Genomic_DNA"/>
</dbReference>
<dbReference type="RefSeq" id="WP_110780234.1">
    <property type="nucleotide sequence ID" value="NZ_QJTI01000005.1"/>
</dbReference>